<name>A0A7T8JV38_CALRO</name>
<evidence type="ECO:0008006" key="3">
    <source>
        <dbReference type="Google" id="ProtNLM"/>
    </source>
</evidence>
<sequence>METQRHEIAVMIRAHHDTSGIVRILGVDRHTVHRRKIGEIDPEAAYNAFKENPEMTMTEFAEKNSVARTTVSNAV</sequence>
<dbReference type="EMBL" id="CP045904">
    <property type="protein sequence ID" value="QQP36143.1"/>
    <property type="molecule type" value="Genomic_DNA"/>
</dbReference>
<accession>A0A7T8JV38</accession>
<protein>
    <recommendedName>
        <fullName evidence="3">HTH psq-type domain-containing protein</fullName>
    </recommendedName>
</protein>
<organism evidence="1 2">
    <name type="scientific">Caligus rogercresseyi</name>
    <name type="common">Sea louse</name>
    <dbReference type="NCBI Taxonomy" id="217165"/>
    <lineage>
        <taxon>Eukaryota</taxon>
        <taxon>Metazoa</taxon>
        <taxon>Ecdysozoa</taxon>
        <taxon>Arthropoda</taxon>
        <taxon>Crustacea</taxon>
        <taxon>Multicrustacea</taxon>
        <taxon>Hexanauplia</taxon>
        <taxon>Copepoda</taxon>
        <taxon>Siphonostomatoida</taxon>
        <taxon>Caligidae</taxon>
        <taxon>Caligus</taxon>
    </lineage>
</organism>
<reference evidence="2" key="1">
    <citation type="submission" date="2021-01" db="EMBL/GenBank/DDBJ databases">
        <title>Caligus Genome Assembly.</title>
        <authorList>
            <person name="Gallardo-Escarate C."/>
        </authorList>
    </citation>
    <scope>NUCLEOTIDE SEQUENCE [LARGE SCALE GENOMIC DNA]</scope>
</reference>
<keyword evidence="2" id="KW-1185">Reference proteome</keyword>
<evidence type="ECO:0000313" key="2">
    <source>
        <dbReference type="Proteomes" id="UP000595437"/>
    </source>
</evidence>
<dbReference type="AlphaFoldDB" id="A0A7T8JV38"/>
<evidence type="ECO:0000313" key="1">
    <source>
        <dbReference type="EMBL" id="QQP36143.1"/>
    </source>
</evidence>
<dbReference type="Proteomes" id="UP000595437">
    <property type="component" value="Chromosome 15"/>
</dbReference>
<proteinExistence type="predicted"/>
<gene>
    <name evidence="1" type="ORF">FKW44_021144</name>
</gene>